<dbReference type="RefSeq" id="XP_001329687.1">
    <property type="nucleotide sequence ID" value="XM_001329652.1"/>
</dbReference>
<evidence type="ECO:0000313" key="2">
    <source>
        <dbReference type="EMBL" id="EAY17552.1"/>
    </source>
</evidence>
<keyword evidence="1" id="KW-0175">Coiled coil</keyword>
<keyword evidence="3" id="KW-1185">Reference proteome</keyword>
<name>A2DPV6_TRIV3</name>
<dbReference type="InParanoid" id="A2DPV6"/>
<dbReference type="AlphaFoldDB" id="A2DPV6"/>
<dbReference type="Proteomes" id="UP000001542">
    <property type="component" value="Unassembled WGS sequence"/>
</dbReference>
<evidence type="ECO:0000313" key="3">
    <source>
        <dbReference type="Proteomes" id="UP000001542"/>
    </source>
</evidence>
<accession>A2DPV6</accession>
<protein>
    <submittedName>
        <fullName evidence="2">Uncharacterized protein</fullName>
    </submittedName>
</protein>
<reference evidence="2" key="2">
    <citation type="journal article" date="2007" name="Science">
        <title>Draft genome sequence of the sexually transmitted pathogen Trichomonas vaginalis.</title>
        <authorList>
            <person name="Carlton J.M."/>
            <person name="Hirt R.P."/>
            <person name="Silva J.C."/>
            <person name="Delcher A.L."/>
            <person name="Schatz M."/>
            <person name="Zhao Q."/>
            <person name="Wortman J.R."/>
            <person name="Bidwell S.L."/>
            <person name="Alsmark U.C.M."/>
            <person name="Besteiro S."/>
            <person name="Sicheritz-Ponten T."/>
            <person name="Noel C.J."/>
            <person name="Dacks J.B."/>
            <person name="Foster P.G."/>
            <person name="Simillion C."/>
            <person name="Van de Peer Y."/>
            <person name="Miranda-Saavedra D."/>
            <person name="Barton G.J."/>
            <person name="Westrop G.D."/>
            <person name="Mueller S."/>
            <person name="Dessi D."/>
            <person name="Fiori P.L."/>
            <person name="Ren Q."/>
            <person name="Paulsen I."/>
            <person name="Zhang H."/>
            <person name="Bastida-Corcuera F.D."/>
            <person name="Simoes-Barbosa A."/>
            <person name="Brown M.T."/>
            <person name="Hayes R.D."/>
            <person name="Mukherjee M."/>
            <person name="Okumura C.Y."/>
            <person name="Schneider R."/>
            <person name="Smith A.J."/>
            <person name="Vanacova S."/>
            <person name="Villalvazo M."/>
            <person name="Haas B.J."/>
            <person name="Pertea M."/>
            <person name="Feldblyum T.V."/>
            <person name="Utterback T.R."/>
            <person name="Shu C.L."/>
            <person name="Osoegawa K."/>
            <person name="de Jong P.J."/>
            <person name="Hrdy I."/>
            <person name="Horvathova L."/>
            <person name="Zubacova Z."/>
            <person name="Dolezal P."/>
            <person name="Malik S.B."/>
            <person name="Logsdon J.M. Jr."/>
            <person name="Henze K."/>
            <person name="Gupta A."/>
            <person name="Wang C.C."/>
            <person name="Dunne R.L."/>
            <person name="Upcroft J.A."/>
            <person name="Upcroft P."/>
            <person name="White O."/>
            <person name="Salzberg S.L."/>
            <person name="Tang P."/>
            <person name="Chiu C.-H."/>
            <person name="Lee Y.-S."/>
            <person name="Embley T.M."/>
            <person name="Coombs G.H."/>
            <person name="Mottram J.C."/>
            <person name="Tachezy J."/>
            <person name="Fraser-Liggett C.M."/>
            <person name="Johnson P.J."/>
        </authorList>
    </citation>
    <scope>NUCLEOTIDE SEQUENCE [LARGE SCALE GENOMIC DNA]</scope>
    <source>
        <strain evidence="2">G3</strain>
    </source>
</reference>
<dbReference type="VEuPathDB" id="TrichDB:TVAGG3_0552260"/>
<organism evidence="2 3">
    <name type="scientific">Trichomonas vaginalis (strain ATCC PRA-98 / G3)</name>
    <dbReference type="NCBI Taxonomy" id="412133"/>
    <lineage>
        <taxon>Eukaryota</taxon>
        <taxon>Metamonada</taxon>
        <taxon>Parabasalia</taxon>
        <taxon>Trichomonadida</taxon>
        <taxon>Trichomonadidae</taxon>
        <taxon>Trichomonas</taxon>
    </lineage>
</organism>
<reference evidence="2" key="1">
    <citation type="submission" date="2006-10" db="EMBL/GenBank/DDBJ databases">
        <authorList>
            <person name="Amadeo P."/>
            <person name="Zhao Q."/>
            <person name="Wortman J."/>
            <person name="Fraser-Liggett C."/>
            <person name="Carlton J."/>
        </authorList>
    </citation>
    <scope>NUCLEOTIDE SEQUENCE</scope>
    <source>
        <strain evidence="2">G3</strain>
    </source>
</reference>
<proteinExistence type="predicted"/>
<evidence type="ECO:0000256" key="1">
    <source>
        <dbReference type="SAM" id="Coils"/>
    </source>
</evidence>
<dbReference type="VEuPathDB" id="TrichDB:TVAG_453800"/>
<feature type="coiled-coil region" evidence="1">
    <location>
        <begin position="198"/>
        <end position="229"/>
    </location>
</feature>
<gene>
    <name evidence="2" type="ORF">TVAG_453800</name>
</gene>
<dbReference type="SMR" id="A2DPV6"/>
<dbReference type="KEGG" id="tva:4775569"/>
<dbReference type="EMBL" id="DS113229">
    <property type="protein sequence ID" value="EAY17552.1"/>
    <property type="molecule type" value="Genomic_DNA"/>
</dbReference>
<sequence>MSSGLFESISRPLELVWDAFIEDDPQATIMLEELTDVMDGMVLQTVADGRITVYIQEQKVAFPICDIVESYLSYFSHFDCSITIAIDDNPPQAYSIALEEFPIPENPRSVVIEFLGFLNATATFKLIENASQINRNVKYPILCLGFPSPDIDEHAIQEFEQFTLSREFPVQQYTKLVQKRTQLESRNKSFRVKLSKPRKDLQKRAKDAIAEIQKREKQLQLIKEHAQDEVNEPLPSAPEVNPKLEEIISRIEGEINDIKVRINDAYAMLEEKKTERHYTRTEELELLEQLRTEVAGDRKQVDDFEAQIHKK</sequence>